<protein>
    <submittedName>
        <fullName evidence="6">Uncharacterized protein</fullName>
    </submittedName>
</protein>
<name>A0AA96V8D6_9EURY</name>
<dbReference type="RefSeq" id="WP_316560157.1">
    <property type="nucleotide sequence ID" value="NZ_CP131062.1"/>
</dbReference>
<organism evidence="6 7">
    <name type="scientific">Methanimicrococcus stummii</name>
    <dbReference type="NCBI Taxonomy" id="3028294"/>
    <lineage>
        <taxon>Archaea</taxon>
        <taxon>Methanobacteriati</taxon>
        <taxon>Methanobacteriota</taxon>
        <taxon>Stenosarchaea group</taxon>
        <taxon>Methanomicrobia</taxon>
        <taxon>Methanosarcinales</taxon>
        <taxon>Methanosarcinaceae</taxon>
        <taxon>Methanimicrococcus</taxon>
    </lineage>
</organism>
<proteinExistence type="predicted"/>
<feature type="domain" description="Aminopeptidase N-like N-terminal" evidence="5">
    <location>
        <begin position="22"/>
        <end position="169"/>
    </location>
</feature>
<dbReference type="Pfam" id="PF01433">
    <property type="entry name" value="Peptidase_M1"/>
    <property type="match status" value="1"/>
</dbReference>
<keyword evidence="1" id="KW-0645">Protease</keyword>
<dbReference type="Gene3D" id="1.25.50.10">
    <property type="entry name" value="Peptidase M1, alanyl aminopeptidase, C-terminal domain"/>
    <property type="match status" value="1"/>
</dbReference>
<evidence type="ECO:0000259" key="3">
    <source>
        <dbReference type="Pfam" id="PF11940"/>
    </source>
</evidence>
<dbReference type="GeneID" id="85197275"/>
<dbReference type="Pfam" id="PF17900">
    <property type="entry name" value="Peptidase_M1_N"/>
    <property type="match status" value="1"/>
</dbReference>
<keyword evidence="1" id="KW-0031">Aminopeptidase</keyword>
<dbReference type="InterPro" id="IPR035414">
    <property type="entry name" value="Peptidase_M1_pepN_Ig-like"/>
</dbReference>
<feature type="domain" description="Peptidase M1 alanyl aminopeptidase Ig-like fold" evidence="3">
    <location>
        <begin position="526"/>
        <end position="613"/>
    </location>
</feature>
<dbReference type="EMBL" id="CP131062">
    <property type="protein sequence ID" value="WNY28617.1"/>
    <property type="molecule type" value="Genomic_DNA"/>
</dbReference>
<dbReference type="PANTHER" id="PTHR46322:SF1">
    <property type="entry name" value="PUROMYCIN-SENSITIVE AMINOPEPTIDASE"/>
    <property type="match status" value="1"/>
</dbReference>
<dbReference type="Pfam" id="PF11940">
    <property type="entry name" value="DUF3458"/>
    <property type="match status" value="1"/>
</dbReference>
<dbReference type="InterPro" id="IPR045357">
    <property type="entry name" value="Aminopeptidase_N-like_N"/>
</dbReference>
<evidence type="ECO:0000256" key="1">
    <source>
        <dbReference type="ARBA" id="ARBA00022438"/>
    </source>
</evidence>
<evidence type="ECO:0000313" key="7">
    <source>
        <dbReference type="Proteomes" id="UP001302662"/>
    </source>
</evidence>
<dbReference type="InterPro" id="IPR024601">
    <property type="entry name" value="Peptidase_M1_pepN_C"/>
</dbReference>
<reference evidence="6 7" key="1">
    <citation type="submission" date="2023-07" db="EMBL/GenBank/DDBJ databases">
        <title>Closed genome sequence of Methanimicrococcus sp. Es2.</title>
        <authorList>
            <person name="Protasov E."/>
            <person name="Platt K."/>
            <person name="Reeh H."/>
            <person name="Poehlein A."/>
            <person name="Daniel R."/>
            <person name="Brune A."/>
        </authorList>
    </citation>
    <scope>NUCLEOTIDE SEQUENCE [LARGE SCALE GENOMIC DNA]</scope>
    <source>
        <strain evidence="6 7">Es2</strain>
    </source>
</reference>
<evidence type="ECO:0000313" key="6">
    <source>
        <dbReference type="EMBL" id="WNY28617.1"/>
    </source>
</evidence>
<dbReference type="GO" id="GO:0008270">
    <property type="term" value="F:zinc ion binding"/>
    <property type="evidence" value="ECO:0007669"/>
    <property type="project" value="InterPro"/>
</dbReference>
<evidence type="ECO:0000259" key="5">
    <source>
        <dbReference type="Pfam" id="PF17900"/>
    </source>
</evidence>
<evidence type="ECO:0000259" key="4">
    <source>
        <dbReference type="Pfam" id="PF17432"/>
    </source>
</evidence>
<feature type="domain" description="Peptidase M1 alanyl aminopeptidase C-terminal" evidence="4">
    <location>
        <begin position="618"/>
        <end position="930"/>
    </location>
</feature>
<dbReference type="SUPFAM" id="SSF55486">
    <property type="entry name" value="Metalloproteases ('zincins'), catalytic domain"/>
    <property type="match status" value="1"/>
</dbReference>
<dbReference type="InterPro" id="IPR042097">
    <property type="entry name" value="Aminopeptidase_N-like_N_sf"/>
</dbReference>
<dbReference type="SUPFAM" id="SSF63737">
    <property type="entry name" value="Leukotriene A4 hydrolase N-terminal domain"/>
    <property type="match status" value="1"/>
</dbReference>
<dbReference type="InterPro" id="IPR037144">
    <property type="entry name" value="Peptidase_M1_pepN_C_sf"/>
</dbReference>
<dbReference type="GO" id="GO:0008237">
    <property type="term" value="F:metallopeptidase activity"/>
    <property type="evidence" value="ECO:0007669"/>
    <property type="project" value="InterPro"/>
</dbReference>
<dbReference type="Gene3D" id="2.60.40.1840">
    <property type="match status" value="1"/>
</dbReference>
<gene>
    <name evidence="6" type="ORF">MmiEs2_08130</name>
</gene>
<dbReference type="Gene3D" id="2.60.40.1730">
    <property type="entry name" value="tricorn interacting facor f3 domain"/>
    <property type="match status" value="1"/>
</dbReference>
<dbReference type="Gene3D" id="1.10.390.10">
    <property type="entry name" value="Neutral Protease Domain 2"/>
    <property type="match status" value="1"/>
</dbReference>
<dbReference type="KEGG" id="mees:MmiEs2_08130"/>
<sequence length="971" mass="111553">MKERLYRYYPEDFGRLNFRVLHMDLDFDVFDDRTVVTSHLFLKNMDAPADKISLNCRDLEILDVKAPNMEKFDYRQKDAYLDIYFNPPVQRNEKIEIVTKTICRPTKNLLEGLYYDETPAGAPPQQITQCQQWGFQRIVPCIDDMAAKCTYKTTVRADSRYTNIITNGDIAVPRKTVLTDPATGLSRDEIVYENMKTPMATYLFFLGVGTYDTYTREFEYPDDYCFDLELLIPPGSDKNYAEQSLDILQDAVMWVYLFTGPESHKDVDIKKQIFDLTKLRDHLKHNLNSASINPENLNKTMDNLSAVRDKIATLSKGLTFGYKYTGTVYREIGMQNSDFGGMENVGNTTITTNRIMPSKNMLDGAFEYMADVKVHEYYHNINGSEVTGNSPFEIWLNEAVTVLIENECHAYFFGDEYTRLQTILNLYAPISGTFALDASASSMPILPDGFNDPNDLITSVTYVKAPEFVQMIETLIGKGAFSRGLDAYHRKYSHKNARTFDWIHEMEVISGMQLMRMSNSWLHQTGYPILSVSKTYDAATGTFSMKLVQNIPYTKQPWQFPFSYALCDRKGKIIHEDTFFVQRREEEIILTDVDQPAFVSLNRNGSFYGKIETDADTRELLIQAKKDKDIIGRWLAFYTLTDMEKKYLLLHRNAEATPEYVDLYHELLCDHSLLEMTGGLFLTLFESVDDEEYAHHYKELYGVRLRLQTAIAKTHENSLKIIYDEYSEMQDPEEEKLFSMRGSLRLKAGQIKRRQVKNNALRLLATLDTPEIHALIKRQFLTAVNATDRAVAFAAWLNSSAPEKRELTQIYMEECKKDLVAWEAFLSAVASTDAPDCLELVKMVESDPTFRIEQANDQRALYGAFARNRKYSLQTPEGLEFLKQTIIRLAGINEYSTVGLLNAFSIIDFMNPKYYVPLADALVTIAESVDIEKSPSVYNRIIKLLIGAPKAVKLYEKEVKEIPFLQQMNTV</sequence>
<dbReference type="PANTHER" id="PTHR46322">
    <property type="entry name" value="PUROMYCIN-SENSITIVE AMINOPEPTIDASE"/>
    <property type="match status" value="1"/>
</dbReference>
<accession>A0AA96V8D6</accession>
<dbReference type="Pfam" id="PF17432">
    <property type="entry name" value="DUF3458_C"/>
    <property type="match status" value="1"/>
</dbReference>
<dbReference type="GO" id="GO:0004177">
    <property type="term" value="F:aminopeptidase activity"/>
    <property type="evidence" value="ECO:0007669"/>
    <property type="project" value="UniProtKB-KW"/>
</dbReference>
<keyword evidence="1" id="KW-0378">Hydrolase</keyword>
<dbReference type="AlphaFoldDB" id="A0AA96V8D6"/>
<evidence type="ECO:0000259" key="2">
    <source>
        <dbReference type="Pfam" id="PF01433"/>
    </source>
</evidence>
<dbReference type="Proteomes" id="UP001302662">
    <property type="component" value="Chromosome"/>
</dbReference>
<feature type="domain" description="Peptidase M1 membrane alanine aminopeptidase" evidence="2">
    <location>
        <begin position="319"/>
        <end position="521"/>
    </location>
</feature>
<dbReference type="InterPro" id="IPR014782">
    <property type="entry name" value="Peptidase_M1_dom"/>
</dbReference>
<dbReference type="InterPro" id="IPR012779">
    <property type="entry name" value="Peptidase_M1_pepN"/>
</dbReference>
<keyword evidence="7" id="KW-1185">Reference proteome</keyword>
<dbReference type="InterPro" id="IPR038438">
    <property type="entry name" value="PepN_Ig-like_sf"/>
</dbReference>
<dbReference type="InterPro" id="IPR027268">
    <property type="entry name" value="Peptidase_M4/M1_CTD_sf"/>
</dbReference>